<feature type="transmembrane region" description="Helical" evidence="1">
    <location>
        <begin position="7"/>
        <end position="32"/>
    </location>
</feature>
<protein>
    <submittedName>
        <fullName evidence="2">Uncharacterized protein</fullName>
    </submittedName>
</protein>
<accession>A0A0A8XWK2</accession>
<evidence type="ECO:0000313" key="2">
    <source>
        <dbReference type="EMBL" id="JAD16077.1"/>
    </source>
</evidence>
<evidence type="ECO:0000256" key="1">
    <source>
        <dbReference type="SAM" id="Phobius"/>
    </source>
</evidence>
<reference evidence="2" key="1">
    <citation type="submission" date="2014-09" db="EMBL/GenBank/DDBJ databases">
        <authorList>
            <person name="Magalhaes I.L.F."/>
            <person name="Oliveira U."/>
            <person name="Santos F.R."/>
            <person name="Vidigal T.H.D.A."/>
            <person name="Brescovit A.D."/>
            <person name="Santos A.J."/>
        </authorList>
    </citation>
    <scope>NUCLEOTIDE SEQUENCE</scope>
    <source>
        <tissue evidence="2">Shoot tissue taken approximately 20 cm above the soil surface</tissue>
    </source>
</reference>
<dbReference type="AlphaFoldDB" id="A0A0A8XWK2"/>
<reference evidence="2" key="2">
    <citation type="journal article" date="2015" name="Data Brief">
        <title>Shoot transcriptome of the giant reed, Arundo donax.</title>
        <authorList>
            <person name="Barrero R.A."/>
            <person name="Guerrero F.D."/>
            <person name="Moolhuijzen P."/>
            <person name="Goolsby J.A."/>
            <person name="Tidwell J."/>
            <person name="Bellgard S.E."/>
            <person name="Bellgard M.I."/>
        </authorList>
    </citation>
    <scope>NUCLEOTIDE SEQUENCE</scope>
    <source>
        <tissue evidence="2">Shoot tissue taken approximately 20 cm above the soil surface</tissue>
    </source>
</reference>
<organism evidence="2">
    <name type="scientific">Arundo donax</name>
    <name type="common">Giant reed</name>
    <name type="synonym">Donax arundinaceus</name>
    <dbReference type="NCBI Taxonomy" id="35708"/>
    <lineage>
        <taxon>Eukaryota</taxon>
        <taxon>Viridiplantae</taxon>
        <taxon>Streptophyta</taxon>
        <taxon>Embryophyta</taxon>
        <taxon>Tracheophyta</taxon>
        <taxon>Spermatophyta</taxon>
        <taxon>Magnoliopsida</taxon>
        <taxon>Liliopsida</taxon>
        <taxon>Poales</taxon>
        <taxon>Poaceae</taxon>
        <taxon>PACMAD clade</taxon>
        <taxon>Arundinoideae</taxon>
        <taxon>Arundineae</taxon>
        <taxon>Arundo</taxon>
    </lineage>
</organism>
<keyword evidence="1" id="KW-0472">Membrane</keyword>
<proteinExistence type="predicted"/>
<sequence length="49" mass="5898">MKFCVCVYFSFSSLSFSLSLHFLYFILCLPFWKRSTELFLFRTTSALLR</sequence>
<dbReference type="EMBL" id="GBRH01281818">
    <property type="protein sequence ID" value="JAD16077.1"/>
    <property type="molecule type" value="Transcribed_RNA"/>
</dbReference>
<name>A0A0A8XWK2_ARUDO</name>
<keyword evidence="1" id="KW-0812">Transmembrane</keyword>
<keyword evidence="1" id="KW-1133">Transmembrane helix</keyword>